<dbReference type="AlphaFoldDB" id="A0A2U9T9R1"/>
<dbReference type="Pfam" id="PF08241">
    <property type="entry name" value="Methyltransf_11"/>
    <property type="match status" value="1"/>
</dbReference>
<dbReference type="KEGG" id="lmb:C9I47_2646"/>
<dbReference type="InterPro" id="IPR013216">
    <property type="entry name" value="Methyltransf_11"/>
</dbReference>
<protein>
    <recommendedName>
        <fullName evidence="1">Methyltransferase type 11 domain-containing protein</fullName>
    </recommendedName>
</protein>
<sequence>MDAVRVLSAEAAAIAAAETVSLLPGRCGLCGASGGFASGPAQSLREGLACRGCGCNARQRAAAGVLLGSLALPPRRAVVTITEQASRLFLALRRRVGRLHGSEYLNSWSLRLRMSLWLWRHGVVDIARHGDVTALETGDGRVDAIVSLDVLEHVPDYRAALREFARVLKSDGVLVLTVPFHQNQADNRRIAELDAAGGVRFLGEPEYHGDPLSGGVACFHHFGWQLLQELRRSGFATAEARRIQDPDAGLPQGQWVIVARR</sequence>
<organism evidence="2 3">
    <name type="scientific">Marilutibacter maris</name>
    <dbReference type="NCBI Taxonomy" id="1605891"/>
    <lineage>
        <taxon>Bacteria</taxon>
        <taxon>Pseudomonadati</taxon>
        <taxon>Pseudomonadota</taxon>
        <taxon>Gammaproteobacteria</taxon>
        <taxon>Lysobacterales</taxon>
        <taxon>Lysobacteraceae</taxon>
        <taxon>Marilutibacter</taxon>
    </lineage>
</organism>
<feature type="domain" description="Methyltransferase type 11" evidence="1">
    <location>
        <begin position="128"/>
        <end position="176"/>
    </location>
</feature>
<dbReference type="EMBL" id="CP029843">
    <property type="protein sequence ID" value="AWV08322.1"/>
    <property type="molecule type" value="Genomic_DNA"/>
</dbReference>
<reference evidence="2 3" key="1">
    <citation type="submission" date="2018-05" db="EMBL/GenBank/DDBJ databases">
        <title>The complete genome of Lysobacter maris HZ9B, a marine bacterium antagonistic against terrestrial plant pathogens.</title>
        <authorList>
            <person name="Zhang X.-Q."/>
        </authorList>
    </citation>
    <scope>NUCLEOTIDE SEQUENCE [LARGE SCALE GENOMIC DNA]</scope>
    <source>
        <strain evidence="2 3">HZ9B</strain>
    </source>
</reference>
<dbReference type="Gene3D" id="3.40.50.150">
    <property type="entry name" value="Vaccinia Virus protein VP39"/>
    <property type="match status" value="1"/>
</dbReference>
<dbReference type="SUPFAM" id="SSF53335">
    <property type="entry name" value="S-adenosyl-L-methionine-dependent methyltransferases"/>
    <property type="match status" value="1"/>
</dbReference>
<dbReference type="InterPro" id="IPR029063">
    <property type="entry name" value="SAM-dependent_MTases_sf"/>
</dbReference>
<dbReference type="Proteomes" id="UP000249447">
    <property type="component" value="Chromosome"/>
</dbReference>
<keyword evidence="3" id="KW-1185">Reference proteome</keyword>
<dbReference type="GO" id="GO:0008757">
    <property type="term" value="F:S-adenosylmethionine-dependent methyltransferase activity"/>
    <property type="evidence" value="ECO:0007669"/>
    <property type="project" value="InterPro"/>
</dbReference>
<evidence type="ECO:0000313" key="3">
    <source>
        <dbReference type="Proteomes" id="UP000249447"/>
    </source>
</evidence>
<dbReference type="CDD" id="cd02440">
    <property type="entry name" value="AdoMet_MTases"/>
    <property type="match status" value="1"/>
</dbReference>
<evidence type="ECO:0000313" key="2">
    <source>
        <dbReference type="EMBL" id="AWV08322.1"/>
    </source>
</evidence>
<proteinExistence type="predicted"/>
<gene>
    <name evidence="2" type="ORF">C9I47_2646</name>
</gene>
<name>A0A2U9T9R1_9GAMM</name>
<accession>A0A2U9T9R1</accession>
<evidence type="ECO:0000259" key="1">
    <source>
        <dbReference type="Pfam" id="PF08241"/>
    </source>
</evidence>